<gene>
    <name evidence="1" type="ORF">LCGC14_1893360</name>
</gene>
<sequence>KYYKTQYGMRGIQEQITLKLNERYSTFISKYKKREQ</sequence>
<name>A0A0F9FZ23_9ZZZZ</name>
<feature type="non-terminal residue" evidence="1">
    <location>
        <position position="1"/>
    </location>
</feature>
<proteinExistence type="predicted"/>
<dbReference type="EMBL" id="LAZR01019698">
    <property type="protein sequence ID" value="KKL91573.1"/>
    <property type="molecule type" value="Genomic_DNA"/>
</dbReference>
<dbReference type="AlphaFoldDB" id="A0A0F9FZ23"/>
<organism evidence="1">
    <name type="scientific">marine sediment metagenome</name>
    <dbReference type="NCBI Taxonomy" id="412755"/>
    <lineage>
        <taxon>unclassified sequences</taxon>
        <taxon>metagenomes</taxon>
        <taxon>ecological metagenomes</taxon>
    </lineage>
</organism>
<comment type="caution">
    <text evidence="1">The sequence shown here is derived from an EMBL/GenBank/DDBJ whole genome shotgun (WGS) entry which is preliminary data.</text>
</comment>
<protein>
    <submittedName>
        <fullName evidence="1">Uncharacterized protein</fullName>
    </submittedName>
</protein>
<evidence type="ECO:0000313" key="1">
    <source>
        <dbReference type="EMBL" id="KKL91573.1"/>
    </source>
</evidence>
<reference evidence="1" key="1">
    <citation type="journal article" date="2015" name="Nature">
        <title>Complex archaea that bridge the gap between prokaryotes and eukaryotes.</title>
        <authorList>
            <person name="Spang A."/>
            <person name="Saw J.H."/>
            <person name="Jorgensen S.L."/>
            <person name="Zaremba-Niedzwiedzka K."/>
            <person name="Martijn J."/>
            <person name="Lind A.E."/>
            <person name="van Eijk R."/>
            <person name="Schleper C."/>
            <person name="Guy L."/>
            <person name="Ettema T.J."/>
        </authorList>
    </citation>
    <scope>NUCLEOTIDE SEQUENCE</scope>
</reference>
<accession>A0A0F9FZ23</accession>